<dbReference type="Pfam" id="PF15228">
    <property type="entry name" value="DAP"/>
    <property type="match status" value="1"/>
</dbReference>
<dbReference type="GeneID" id="20250561"/>
<keyword evidence="3" id="KW-1185">Reference proteome</keyword>
<dbReference type="KEGG" id="lgi:LOTGIDRAFT_237810"/>
<proteinExistence type="predicted"/>
<evidence type="ECO:0000313" key="3">
    <source>
        <dbReference type="Proteomes" id="UP000030746"/>
    </source>
</evidence>
<evidence type="ECO:0000256" key="1">
    <source>
        <dbReference type="SAM" id="MobiDB-lite"/>
    </source>
</evidence>
<accession>V4AGN1</accession>
<dbReference type="AlphaFoldDB" id="V4AGN1"/>
<dbReference type="RefSeq" id="XP_009046122.1">
    <property type="nucleotide sequence ID" value="XM_009047874.1"/>
</dbReference>
<dbReference type="Proteomes" id="UP000030746">
    <property type="component" value="Unassembled WGS sequence"/>
</dbReference>
<protein>
    <recommendedName>
        <fullName evidence="4">Death-associated protein 1</fullName>
    </recommendedName>
</protein>
<dbReference type="InterPro" id="IPR024130">
    <property type="entry name" value="DAP1/DAPL1"/>
</dbReference>
<dbReference type="EMBL" id="KB200084">
    <property type="protein sequence ID" value="ESP03199.1"/>
    <property type="molecule type" value="Genomic_DNA"/>
</dbReference>
<reference evidence="2 3" key="1">
    <citation type="journal article" date="2013" name="Nature">
        <title>Insights into bilaterian evolution from three spiralian genomes.</title>
        <authorList>
            <person name="Simakov O."/>
            <person name="Marletaz F."/>
            <person name="Cho S.J."/>
            <person name="Edsinger-Gonzales E."/>
            <person name="Havlak P."/>
            <person name="Hellsten U."/>
            <person name="Kuo D.H."/>
            <person name="Larsson T."/>
            <person name="Lv J."/>
            <person name="Arendt D."/>
            <person name="Savage R."/>
            <person name="Osoegawa K."/>
            <person name="de Jong P."/>
            <person name="Grimwood J."/>
            <person name="Chapman J.A."/>
            <person name="Shapiro H."/>
            <person name="Aerts A."/>
            <person name="Otillar R.P."/>
            <person name="Terry A.Y."/>
            <person name="Boore J.L."/>
            <person name="Grigoriev I.V."/>
            <person name="Lindberg D.R."/>
            <person name="Seaver E.C."/>
            <person name="Weisblat D.A."/>
            <person name="Putnam N.H."/>
            <person name="Rokhsar D.S."/>
        </authorList>
    </citation>
    <scope>NUCLEOTIDE SEQUENCE [LARGE SCALE GENOMIC DNA]</scope>
</reference>
<dbReference type="OMA" id="QKHPHAP"/>
<dbReference type="CTD" id="20250561"/>
<evidence type="ECO:0000313" key="2">
    <source>
        <dbReference type="EMBL" id="ESP03199.1"/>
    </source>
</evidence>
<dbReference type="OrthoDB" id="5973225at2759"/>
<feature type="compositionally biased region" description="Basic and acidic residues" evidence="1">
    <location>
        <begin position="30"/>
        <end position="46"/>
    </location>
</feature>
<sequence length="109" mass="11902">MSGQEEPELKAGHPPAVKVGGMRVAKSSKPHHDGASNEDSDDKKAIQPDTSSFLSTQPNAELSGPVTKSHLTQEHGAHVKHYHEPKQPTHDKRPQTNPGLQSHHIFQPK</sequence>
<feature type="compositionally biased region" description="Polar residues" evidence="1">
    <location>
        <begin position="48"/>
        <end position="60"/>
    </location>
</feature>
<evidence type="ECO:0008006" key="4">
    <source>
        <dbReference type="Google" id="ProtNLM"/>
    </source>
</evidence>
<feature type="compositionally biased region" description="Basic and acidic residues" evidence="1">
    <location>
        <begin position="71"/>
        <end position="94"/>
    </location>
</feature>
<feature type="region of interest" description="Disordered" evidence="1">
    <location>
        <begin position="1"/>
        <end position="109"/>
    </location>
</feature>
<gene>
    <name evidence="2" type="ORF">LOTGIDRAFT_237810</name>
</gene>
<name>V4AGN1_LOTGI</name>
<dbReference type="HOGENOM" id="CLU_150759_2_0_1"/>
<organism evidence="2 3">
    <name type="scientific">Lottia gigantea</name>
    <name type="common">Giant owl limpet</name>
    <dbReference type="NCBI Taxonomy" id="225164"/>
    <lineage>
        <taxon>Eukaryota</taxon>
        <taxon>Metazoa</taxon>
        <taxon>Spiralia</taxon>
        <taxon>Lophotrochozoa</taxon>
        <taxon>Mollusca</taxon>
        <taxon>Gastropoda</taxon>
        <taxon>Patellogastropoda</taxon>
        <taxon>Lottioidea</taxon>
        <taxon>Lottiidae</taxon>
        <taxon>Lottia</taxon>
    </lineage>
</organism>